<proteinExistence type="predicted"/>
<keyword evidence="1" id="KW-0597">Phosphoprotein</keyword>
<name>A0ABW5YFM9_9SPHI</name>
<organism evidence="4 5">
    <name type="scientific">Mucilaginibacter ximonensis</name>
    <dbReference type="NCBI Taxonomy" id="538021"/>
    <lineage>
        <taxon>Bacteria</taxon>
        <taxon>Pseudomonadati</taxon>
        <taxon>Bacteroidota</taxon>
        <taxon>Sphingobacteriia</taxon>
        <taxon>Sphingobacteriales</taxon>
        <taxon>Sphingobacteriaceae</taxon>
        <taxon>Mucilaginibacter</taxon>
    </lineage>
</organism>
<evidence type="ECO:0000259" key="2">
    <source>
        <dbReference type="PROSITE" id="PS50110"/>
    </source>
</evidence>
<dbReference type="SMART" id="SM00448">
    <property type="entry name" value="REC"/>
    <property type="match status" value="1"/>
</dbReference>
<evidence type="ECO:0000313" key="4">
    <source>
        <dbReference type="EMBL" id="MFD2874184.1"/>
    </source>
</evidence>
<dbReference type="Pfam" id="PF04397">
    <property type="entry name" value="LytTR"/>
    <property type="match status" value="1"/>
</dbReference>
<dbReference type="EMBL" id="JBHUPD010000003">
    <property type="protein sequence ID" value="MFD2874184.1"/>
    <property type="molecule type" value="Genomic_DNA"/>
</dbReference>
<dbReference type="RefSeq" id="WP_377188350.1">
    <property type="nucleotide sequence ID" value="NZ_JBHUPD010000003.1"/>
</dbReference>
<dbReference type="Proteomes" id="UP001597557">
    <property type="component" value="Unassembled WGS sequence"/>
</dbReference>
<feature type="modified residue" description="4-aspartylphosphate" evidence="1">
    <location>
        <position position="56"/>
    </location>
</feature>
<dbReference type="SUPFAM" id="SSF52172">
    <property type="entry name" value="CheY-like"/>
    <property type="match status" value="1"/>
</dbReference>
<evidence type="ECO:0000313" key="5">
    <source>
        <dbReference type="Proteomes" id="UP001597557"/>
    </source>
</evidence>
<evidence type="ECO:0000256" key="1">
    <source>
        <dbReference type="PROSITE-ProRule" id="PRU00169"/>
    </source>
</evidence>
<comment type="caution">
    <text evidence="4">The sequence shown here is derived from an EMBL/GenBank/DDBJ whole genome shotgun (WGS) entry which is preliminary data.</text>
</comment>
<dbReference type="InterPro" id="IPR007492">
    <property type="entry name" value="LytTR_DNA-bd_dom"/>
</dbReference>
<evidence type="ECO:0000259" key="3">
    <source>
        <dbReference type="PROSITE" id="PS50930"/>
    </source>
</evidence>
<sequence>MKKIRCLLIDDEPLAIMLLEKHIAQLDFLEVTATCGNALKALEVLKRDGIDLVFLDIQMPAISGIDLLKTLKHPPKVIITTAYREYAVDGYDLDIVDYLLKPITFERFFKAVERYLRGNDHPVTETAHLQSPEPDVIYFKSGYKNIRINTDDILYVESLKDYVKIVTTKETLTVKYRISDLENKLSAKGFLRIHRSFIANLKQIKAFTASDVEIGTVELPIGESYKWLVHKALNSIN</sequence>
<dbReference type="PANTHER" id="PTHR37299:SF1">
    <property type="entry name" value="STAGE 0 SPORULATION PROTEIN A HOMOLOG"/>
    <property type="match status" value="1"/>
</dbReference>
<protein>
    <submittedName>
        <fullName evidence="4">LytR/AlgR family response regulator transcription factor</fullName>
    </submittedName>
</protein>
<gene>
    <name evidence="4" type="ORF">ACFS5N_17000</name>
</gene>
<reference evidence="5" key="1">
    <citation type="journal article" date="2019" name="Int. J. Syst. Evol. Microbiol.">
        <title>The Global Catalogue of Microorganisms (GCM) 10K type strain sequencing project: providing services to taxonomists for standard genome sequencing and annotation.</title>
        <authorList>
            <consortium name="The Broad Institute Genomics Platform"/>
            <consortium name="The Broad Institute Genome Sequencing Center for Infectious Disease"/>
            <person name="Wu L."/>
            <person name="Ma J."/>
        </authorList>
    </citation>
    <scope>NUCLEOTIDE SEQUENCE [LARGE SCALE GENOMIC DNA]</scope>
    <source>
        <strain evidence="5">KCTC 22437</strain>
    </source>
</reference>
<dbReference type="SMART" id="SM00850">
    <property type="entry name" value="LytTR"/>
    <property type="match status" value="1"/>
</dbReference>
<dbReference type="Gene3D" id="3.40.50.2300">
    <property type="match status" value="1"/>
</dbReference>
<dbReference type="PROSITE" id="PS50930">
    <property type="entry name" value="HTH_LYTTR"/>
    <property type="match status" value="1"/>
</dbReference>
<dbReference type="Pfam" id="PF00072">
    <property type="entry name" value="Response_reg"/>
    <property type="match status" value="1"/>
</dbReference>
<dbReference type="InterPro" id="IPR001789">
    <property type="entry name" value="Sig_transdc_resp-reg_receiver"/>
</dbReference>
<keyword evidence="5" id="KW-1185">Reference proteome</keyword>
<dbReference type="Gene3D" id="2.40.50.1020">
    <property type="entry name" value="LytTr DNA-binding domain"/>
    <property type="match status" value="1"/>
</dbReference>
<accession>A0ABW5YFM9</accession>
<dbReference type="InterPro" id="IPR046947">
    <property type="entry name" value="LytR-like"/>
</dbReference>
<dbReference type="PANTHER" id="PTHR37299">
    <property type="entry name" value="TRANSCRIPTIONAL REGULATOR-RELATED"/>
    <property type="match status" value="1"/>
</dbReference>
<dbReference type="PROSITE" id="PS50110">
    <property type="entry name" value="RESPONSE_REGULATORY"/>
    <property type="match status" value="1"/>
</dbReference>
<feature type="domain" description="Response regulatory" evidence="2">
    <location>
        <begin position="5"/>
        <end position="116"/>
    </location>
</feature>
<feature type="domain" description="HTH LytTR-type" evidence="3">
    <location>
        <begin position="137"/>
        <end position="205"/>
    </location>
</feature>
<dbReference type="InterPro" id="IPR011006">
    <property type="entry name" value="CheY-like_superfamily"/>
</dbReference>